<dbReference type="PANTHER" id="PTHR47514:SF1">
    <property type="entry name" value="TRANSKETOLASE N-TERMINAL SECTION-RELATED"/>
    <property type="match status" value="1"/>
</dbReference>
<keyword evidence="6" id="KW-1185">Reference proteome</keyword>
<name>D2MML9_9FIRM</name>
<dbReference type="OrthoDB" id="8732661at2"/>
<evidence type="ECO:0000313" key="6">
    <source>
        <dbReference type="Proteomes" id="UP000005017"/>
    </source>
</evidence>
<comment type="similarity">
    <text evidence="2">Belongs to the transketolase family.</text>
</comment>
<reference evidence="6" key="1">
    <citation type="submission" date="2009-12" db="EMBL/GenBank/DDBJ databases">
        <title>Sequence of Clostridiales genomosp. BVAB3 str. UPII9-5.</title>
        <authorList>
            <person name="Madupu R."/>
            <person name="Durkin A.S."/>
            <person name="Torralba M."/>
            <person name="Methe B."/>
            <person name="Sutton G.G."/>
            <person name="Strausberg R.L."/>
            <person name="Nelson K.E."/>
        </authorList>
    </citation>
    <scope>NUCLEOTIDE SEQUENCE [LARGE SCALE GENOMIC DNA]</scope>
    <source>
        <strain evidence="6">W1219</strain>
    </source>
</reference>
<comment type="cofactor">
    <cofactor evidence="1">
        <name>thiamine diphosphate</name>
        <dbReference type="ChEBI" id="CHEBI:58937"/>
    </cofactor>
</comment>
<sequence>MEIKELQAHAKNIRKNILREIFVAQSGHPGGSLGATDILTELFFEVMDINETNVNGIDRDRFVLSKGHTSPLLYAILVEKGLLADEQLDTFRKIDSKLQGHPNMNYVPGVDMSTGSLGQGFAVADGMALANRLNGNSHRVYCLIGDGESQEGEIWETAMSAAHYKNDHLCAIIDVNGLQIDGRTSDVMNPNPLDEKFKAFGWHVIDVDGHDFKQLRAAFKEASETKGQPTAIIAKTIKGKGVSFMEDQAGWHGKAPNLEQYEQAIQELEAQ</sequence>
<dbReference type="PANTHER" id="PTHR47514">
    <property type="entry name" value="TRANSKETOLASE N-TERMINAL SECTION-RELATED"/>
    <property type="match status" value="1"/>
</dbReference>
<dbReference type="InterPro" id="IPR029061">
    <property type="entry name" value="THDP-binding"/>
</dbReference>
<dbReference type="RefSeq" id="WP_006626640.1">
    <property type="nucleotide sequence ID" value="NZ_ADFR01000002.1"/>
</dbReference>
<dbReference type="InterPro" id="IPR005474">
    <property type="entry name" value="Transketolase_N"/>
</dbReference>
<evidence type="ECO:0000259" key="4">
    <source>
        <dbReference type="Pfam" id="PF00456"/>
    </source>
</evidence>
<evidence type="ECO:0000256" key="1">
    <source>
        <dbReference type="ARBA" id="ARBA00001964"/>
    </source>
</evidence>
<keyword evidence="3" id="KW-0786">Thiamine pyrophosphate</keyword>
<protein>
    <submittedName>
        <fullName evidence="5">Transketolase, thiamine diphosphate binding domain protein</fullName>
    </submittedName>
</protein>
<accession>D2MML9</accession>
<dbReference type="eggNOG" id="COG3959">
    <property type="taxonomic scope" value="Bacteria"/>
</dbReference>
<comment type="caution">
    <text evidence="5">The sequence shown here is derived from an EMBL/GenBank/DDBJ whole genome shotgun (WGS) entry which is preliminary data.</text>
</comment>
<dbReference type="Gene3D" id="3.40.50.970">
    <property type="match status" value="1"/>
</dbReference>
<dbReference type="AlphaFoldDB" id="D2MML9"/>
<evidence type="ECO:0000256" key="2">
    <source>
        <dbReference type="ARBA" id="ARBA00007131"/>
    </source>
</evidence>
<dbReference type="Proteomes" id="UP000005017">
    <property type="component" value="Unassembled WGS sequence"/>
</dbReference>
<evidence type="ECO:0000313" key="5">
    <source>
        <dbReference type="EMBL" id="EFC06295.1"/>
    </source>
</evidence>
<dbReference type="STRING" id="679192.HMPREF9013_1002"/>
<proteinExistence type="inferred from homology"/>
<dbReference type="Pfam" id="PF00456">
    <property type="entry name" value="Transketolase_N"/>
    <property type="match status" value="1"/>
</dbReference>
<dbReference type="CDD" id="cd02012">
    <property type="entry name" value="TPP_TK"/>
    <property type="match status" value="1"/>
</dbReference>
<gene>
    <name evidence="5" type="ORF">HMPREF9013_1002</name>
</gene>
<feature type="domain" description="Transketolase N-terminal" evidence="4">
    <location>
        <begin position="10"/>
        <end position="257"/>
    </location>
</feature>
<evidence type="ECO:0000256" key="3">
    <source>
        <dbReference type="ARBA" id="ARBA00023052"/>
    </source>
</evidence>
<dbReference type="EMBL" id="ADFR01000002">
    <property type="protein sequence ID" value="EFC06295.1"/>
    <property type="molecule type" value="Genomic_DNA"/>
</dbReference>
<organism evidence="5 6">
    <name type="scientific">Bulleidia extructa W1219</name>
    <dbReference type="NCBI Taxonomy" id="679192"/>
    <lineage>
        <taxon>Bacteria</taxon>
        <taxon>Bacillati</taxon>
        <taxon>Bacillota</taxon>
        <taxon>Erysipelotrichia</taxon>
        <taxon>Erysipelotrichales</taxon>
        <taxon>Erysipelotrichaceae</taxon>
        <taxon>Bulleidia</taxon>
    </lineage>
</organism>
<dbReference type="SUPFAM" id="SSF52518">
    <property type="entry name" value="Thiamin diphosphate-binding fold (THDP-binding)"/>
    <property type="match status" value="1"/>
</dbReference>